<dbReference type="PANTHER" id="PTHR24139:SF34">
    <property type="entry name" value="85_88 KDA CALCIUM-INDEPENDENT PHOSPHOLIPASE A2"/>
    <property type="match status" value="1"/>
</dbReference>
<dbReference type="PANTHER" id="PTHR24139">
    <property type="entry name" value="CALCIUM-INDEPENDENT PHOSPHOLIPASE A2"/>
    <property type="match status" value="1"/>
</dbReference>
<evidence type="ECO:0000313" key="4">
    <source>
        <dbReference type="Proteomes" id="UP001497623"/>
    </source>
</evidence>
<evidence type="ECO:0000313" key="3">
    <source>
        <dbReference type="EMBL" id="CAL4144561.1"/>
    </source>
</evidence>
<evidence type="ECO:0000256" key="2">
    <source>
        <dbReference type="PROSITE-ProRule" id="PRU00023"/>
    </source>
</evidence>
<sequence length="505" mass="57159">MDEIEDVIEAHNEDQEDIEFQSDVAVKPTLQVKMSNFFGKIYKGLGWGPNPTKVNHVQWSDYANRSFLMVEGMFIIAPLAEDDLDDESNLAYELLIQTEINNTKYAYSLMRTCTEEEAHNIYEEFQLRLPPLVESCGKEVLNHTSLQKVTDLLREKPFWHVGHLIAYFGYLDALTHENAISYLNQPEESEGLYPIHVAVENESEKVISALLSAEVLIDVCDKNGNTTLHIAASKNVSILQAFKNKQKDNPTVINKKNNDGETPLFISAKHGKLENIKMLLSMGANVNHKEEVPDLQKIPDYYDKIKVIENSKEISHKDLKKGGSLLHWVKNRELTEICLEIDCDSNLLNRLGQSPLHVLVKRNRVQCIVTLLCRGADPNIKDDKGNTPLHFASQQLIPVLVQAFIAFGADINCQNDIGESPRHCASINNDKPNSADRDKVIYLLHTVGAKRCNVKLASCLDGCRESGSFNGVPLYEPPKQRSRWVMDETISRMQIQEESRRHKVS</sequence>
<name>A0AAV2RUE0_MEGNR</name>
<dbReference type="Pfam" id="PF13857">
    <property type="entry name" value="Ank_5"/>
    <property type="match status" value="1"/>
</dbReference>
<comment type="caution">
    <text evidence="3">The sequence shown here is derived from an EMBL/GenBank/DDBJ whole genome shotgun (WGS) entry which is preliminary data.</text>
</comment>
<dbReference type="GO" id="GO:0005739">
    <property type="term" value="C:mitochondrion"/>
    <property type="evidence" value="ECO:0007669"/>
    <property type="project" value="TreeGrafter"/>
</dbReference>
<dbReference type="InterPro" id="IPR047148">
    <property type="entry name" value="PLPL9"/>
</dbReference>
<dbReference type="Proteomes" id="UP001497623">
    <property type="component" value="Unassembled WGS sequence"/>
</dbReference>
<proteinExistence type="predicted"/>
<reference evidence="3 4" key="1">
    <citation type="submission" date="2024-05" db="EMBL/GenBank/DDBJ databases">
        <authorList>
            <person name="Wallberg A."/>
        </authorList>
    </citation>
    <scope>NUCLEOTIDE SEQUENCE [LARGE SCALE GENOMIC DNA]</scope>
</reference>
<accession>A0AAV2RUE0</accession>
<dbReference type="GO" id="GO:0052816">
    <property type="term" value="F:long-chain fatty acyl-CoA hydrolase activity"/>
    <property type="evidence" value="ECO:0007669"/>
    <property type="project" value="TreeGrafter"/>
</dbReference>
<dbReference type="Pfam" id="PF12796">
    <property type="entry name" value="Ank_2"/>
    <property type="match status" value="1"/>
</dbReference>
<keyword evidence="1" id="KW-0378">Hydrolase</keyword>
<feature type="repeat" description="ANK" evidence="2">
    <location>
        <begin position="190"/>
        <end position="222"/>
    </location>
</feature>
<dbReference type="GO" id="GO:0047499">
    <property type="term" value="F:calcium-independent phospholipase A2 activity"/>
    <property type="evidence" value="ECO:0007669"/>
    <property type="project" value="InterPro"/>
</dbReference>
<feature type="repeat" description="ANK" evidence="2">
    <location>
        <begin position="259"/>
        <end position="291"/>
    </location>
</feature>
<dbReference type="InterPro" id="IPR036770">
    <property type="entry name" value="Ankyrin_rpt-contain_sf"/>
</dbReference>
<dbReference type="InterPro" id="IPR002110">
    <property type="entry name" value="Ankyrin_rpt"/>
</dbReference>
<dbReference type="EMBL" id="CAXKWB010034362">
    <property type="protein sequence ID" value="CAL4144561.1"/>
    <property type="molecule type" value="Genomic_DNA"/>
</dbReference>
<feature type="repeat" description="ANK" evidence="2">
    <location>
        <begin position="351"/>
        <end position="383"/>
    </location>
</feature>
<keyword evidence="4" id="KW-1185">Reference proteome</keyword>
<dbReference type="PROSITE" id="PS50297">
    <property type="entry name" value="ANK_REP_REGION"/>
    <property type="match status" value="3"/>
</dbReference>
<dbReference type="GO" id="GO:2000304">
    <property type="term" value="P:positive regulation of ceramide biosynthetic process"/>
    <property type="evidence" value="ECO:0007669"/>
    <property type="project" value="TreeGrafter"/>
</dbReference>
<dbReference type="SMART" id="SM00248">
    <property type="entry name" value="ANK"/>
    <property type="match status" value="6"/>
</dbReference>
<dbReference type="SUPFAM" id="SSF48403">
    <property type="entry name" value="Ankyrin repeat"/>
    <property type="match status" value="1"/>
</dbReference>
<feature type="non-terminal residue" evidence="3">
    <location>
        <position position="505"/>
    </location>
</feature>
<dbReference type="PROSITE" id="PS50088">
    <property type="entry name" value="ANK_REPEAT"/>
    <property type="match status" value="4"/>
</dbReference>
<evidence type="ECO:0000256" key="1">
    <source>
        <dbReference type="ARBA" id="ARBA00022801"/>
    </source>
</evidence>
<gene>
    <name evidence="3" type="ORF">MNOR_LOCUS29525</name>
</gene>
<feature type="repeat" description="ANK" evidence="2">
    <location>
        <begin position="384"/>
        <end position="416"/>
    </location>
</feature>
<organism evidence="3 4">
    <name type="scientific">Meganyctiphanes norvegica</name>
    <name type="common">Northern krill</name>
    <name type="synonym">Thysanopoda norvegica</name>
    <dbReference type="NCBI Taxonomy" id="48144"/>
    <lineage>
        <taxon>Eukaryota</taxon>
        <taxon>Metazoa</taxon>
        <taxon>Ecdysozoa</taxon>
        <taxon>Arthropoda</taxon>
        <taxon>Crustacea</taxon>
        <taxon>Multicrustacea</taxon>
        <taxon>Malacostraca</taxon>
        <taxon>Eumalacostraca</taxon>
        <taxon>Eucarida</taxon>
        <taxon>Euphausiacea</taxon>
        <taxon>Euphausiidae</taxon>
        <taxon>Meganyctiphanes</taxon>
    </lineage>
</organism>
<keyword evidence="2" id="KW-0040">ANK repeat</keyword>
<protein>
    <submittedName>
        <fullName evidence="3">Uncharacterized protein</fullName>
    </submittedName>
</protein>
<dbReference type="Gene3D" id="1.25.40.20">
    <property type="entry name" value="Ankyrin repeat-containing domain"/>
    <property type="match status" value="2"/>
</dbReference>
<dbReference type="AlphaFoldDB" id="A0AAV2RUE0"/>